<keyword evidence="3" id="KW-1185">Reference proteome</keyword>
<name>A0A8K0R9R2_9PLEO</name>
<feature type="transmembrane region" description="Helical" evidence="1">
    <location>
        <begin position="227"/>
        <end position="249"/>
    </location>
</feature>
<evidence type="ECO:0000313" key="2">
    <source>
        <dbReference type="EMBL" id="KAH7088100.1"/>
    </source>
</evidence>
<comment type="caution">
    <text evidence="2">The sequence shown here is derived from an EMBL/GenBank/DDBJ whole genome shotgun (WGS) entry which is preliminary data.</text>
</comment>
<protein>
    <submittedName>
        <fullName evidence="2">Uncharacterized protein</fullName>
    </submittedName>
</protein>
<feature type="transmembrane region" description="Helical" evidence="1">
    <location>
        <begin position="195"/>
        <end position="215"/>
    </location>
</feature>
<organism evidence="2 3">
    <name type="scientific">Paraphoma chrysanthemicola</name>
    <dbReference type="NCBI Taxonomy" id="798071"/>
    <lineage>
        <taxon>Eukaryota</taxon>
        <taxon>Fungi</taxon>
        <taxon>Dikarya</taxon>
        <taxon>Ascomycota</taxon>
        <taxon>Pezizomycotina</taxon>
        <taxon>Dothideomycetes</taxon>
        <taxon>Pleosporomycetidae</taxon>
        <taxon>Pleosporales</taxon>
        <taxon>Pleosporineae</taxon>
        <taxon>Phaeosphaeriaceae</taxon>
        <taxon>Paraphoma</taxon>
    </lineage>
</organism>
<feature type="transmembrane region" description="Helical" evidence="1">
    <location>
        <begin position="92"/>
        <end position="111"/>
    </location>
</feature>
<gene>
    <name evidence="2" type="ORF">FB567DRAFT_331278</name>
</gene>
<keyword evidence="1" id="KW-0812">Transmembrane</keyword>
<feature type="transmembrane region" description="Helical" evidence="1">
    <location>
        <begin position="51"/>
        <end position="72"/>
    </location>
</feature>
<feature type="transmembrane region" description="Helical" evidence="1">
    <location>
        <begin position="20"/>
        <end position="39"/>
    </location>
</feature>
<sequence length="256" mass="28678">MFVPGTTSRPPANLSIPYEGQVVATTLTHAPVLVFLYFVINGLRKGDSTAFWFFIGGTIASAFEPIIDVMGFCFFAREGSWIAFEFFGRPMPYFIVPCYTWFVGGQGYWFYKIISRTNTTRRDVWALWLKSFTANLVLEYPAMALGMYTYYGKQPLAIAGFPLWFPAIHATSPIMSATVVHVLRPHLTGWKSWIIASIVTCTYGMANCGLGWPVWCALSMDHSLVASNLAAVVTVTFIVTSIWTLTLAIEDKEKRN</sequence>
<dbReference type="EMBL" id="JAGMVJ010000008">
    <property type="protein sequence ID" value="KAH7088100.1"/>
    <property type="molecule type" value="Genomic_DNA"/>
</dbReference>
<proteinExistence type="predicted"/>
<feature type="transmembrane region" description="Helical" evidence="1">
    <location>
        <begin position="132"/>
        <end position="151"/>
    </location>
</feature>
<dbReference type="OrthoDB" id="4727520at2759"/>
<evidence type="ECO:0000256" key="1">
    <source>
        <dbReference type="SAM" id="Phobius"/>
    </source>
</evidence>
<evidence type="ECO:0000313" key="3">
    <source>
        <dbReference type="Proteomes" id="UP000813461"/>
    </source>
</evidence>
<feature type="transmembrane region" description="Helical" evidence="1">
    <location>
        <begin position="163"/>
        <end position="183"/>
    </location>
</feature>
<reference evidence="2" key="1">
    <citation type="journal article" date="2021" name="Nat. Commun.">
        <title>Genetic determinants of endophytism in the Arabidopsis root mycobiome.</title>
        <authorList>
            <person name="Mesny F."/>
            <person name="Miyauchi S."/>
            <person name="Thiergart T."/>
            <person name="Pickel B."/>
            <person name="Atanasova L."/>
            <person name="Karlsson M."/>
            <person name="Huettel B."/>
            <person name="Barry K.W."/>
            <person name="Haridas S."/>
            <person name="Chen C."/>
            <person name="Bauer D."/>
            <person name="Andreopoulos W."/>
            <person name="Pangilinan J."/>
            <person name="LaButti K."/>
            <person name="Riley R."/>
            <person name="Lipzen A."/>
            <person name="Clum A."/>
            <person name="Drula E."/>
            <person name="Henrissat B."/>
            <person name="Kohler A."/>
            <person name="Grigoriev I.V."/>
            <person name="Martin F.M."/>
            <person name="Hacquard S."/>
        </authorList>
    </citation>
    <scope>NUCLEOTIDE SEQUENCE</scope>
    <source>
        <strain evidence="2">MPI-SDFR-AT-0120</strain>
    </source>
</reference>
<keyword evidence="1" id="KW-0472">Membrane</keyword>
<dbReference type="AlphaFoldDB" id="A0A8K0R9R2"/>
<accession>A0A8K0R9R2</accession>
<dbReference type="Proteomes" id="UP000813461">
    <property type="component" value="Unassembled WGS sequence"/>
</dbReference>
<keyword evidence="1" id="KW-1133">Transmembrane helix</keyword>